<feature type="compositionally biased region" description="Basic and acidic residues" evidence="1">
    <location>
        <begin position="1"/>
        <end position="11"/>
    </location>
</feature>
<comment type="caution">
    <text evidence="3">The sequence shown here is derived from an EMBL/GenBank/DDBJ whole genome shotgun (WGS) entry which is preliminary data.</text>
</comment>
<proteinExistence type="predicted"/>
<sequence length="334" mass="35718">MAKKTVGREATGRTPQRKGGRRRAALCAALLLAFTGPPVAAQGNFGSPAVARGAIQDVTAELNRALQSGNAQALSKAIADAQSVIASLDTLGQLGQYQKELAPLLAAYFGALGQVLSLGVKSCEGGSLSDGFATAHLMTSLSETTKKKINNLSTYESKLASCLGLTLKIDSMVKNAGLRYVAHVDITVKLNYSLKDNTYSGTGNIQKVIQKFEDPYGGCSVKLTFTPAQFTVKRMALSLDPNFRPKDAILQDYTAGETNEAATISCPKVGTQTIPFMNWGVVYSGIHEAHQNYSVEQWQTGSAPLLLRKHLDQSFGEGEAMLSESTDYVLTKTR</sequence>
<gene>
    <name evidence="3" type="ORF">Dxin01_00021</name>
</gene>
<dbReference type="EMBL" id="BAABRN010000001">
    <property type="protein sequence ID" value="GAA5500301.1"/>
    <property type="molecule type" value="Genomic_DNA"/>
</dbReference>
<evidence type="ECO:0000313" key="4">
    <source>
        <dbReference type="Proteomes" id="UP001458946"/>
    </source>
</evidence>
<evidence type="ECO:0000313" key="3">
    <source>
        <dbReference type="EMBL" id="GAA5500301.1"/>
    </source>
</evidence>
<dbReference type="Proteomes" id="UP001458946">
    <property type="component" value="Unassembled WGS sequence"/>
</dbReference>
<keyword evidence="4" id="KW-1185">Reference proteome</keyword>
<dbReference type="RefSeq" id="WP_353540296.1">
    <property type="nucleotide sequence ID" value="NZ_BAABRN010000001.1"/>
</dbReference>
<keyword evidence="2" id="KW-0732">Signal</keyword>
<organism evidence="3 4">
    <name type="scientific">Deinococcus xinjiangensis</name>
    <dbReference type="NCBI Taxonomy" id="457454"/>
    <lineage>
        <taxon>Bacteria</taxon>
        <taxon>Thermotogati</taxon>
        <taxon>Deinococcota</taxon>
        <taxon>Deinococci</taxon>
        <taxon>Deinococcales</taxon>
        <taxon>Deinococcaceae</taxon>
        <taxon>Deinococcus</taxon>
    </lineage>
</organism>
<protein>
    <submittedName>
        <fullName evidence="3">Uncharacterized protein</fullName>
    </submittedName>
</protein>
<feature type="signal peptide" evidence="2">
    <location>
        <begin position="1"/>
        <end position="40"/>
    </location>
</feature>
<evidence type="ECO:0000256" key="1">
    <source>
        <dbReference type="SAM" id="MobiDB-lite"/>
    </source>
</evidence>
<evidence type="ECO:0000256" key="2">
    <source>
        <dbReference type="SAM" id="SignalP"/>
    </source>
</evidence>
<reference evidence="3 4" key="1">
    <citation type="submission" date="2024-02" db="EMBL/GenBank/DDBJ databases">
        <title>Deinococcus xinjiangensis NBRC 107630.</title>
        <authorList>
            <person name="Ichikawa N."/>
            <person name="Katano-Makiyama Y."/>
            <person name="Hidaka K."/>
        </authorList>
    </citation>
    <scope>NUCLEOTIDE SEQUENCE [LARGE SCALE GENOMIC DNA]</scope>
    <source>
        <strain evidence="3 4">NBRC 107630</strain>
    </source>
</reference>
<accession>A0ABP9V6P5</accession>
<feature type="region of interest" description="Disordered" evidence="1">
    <location>
        <begin position="1"/>
        <end position="21"/>
    </location>
</feature>
<feature type="chain" id="PRO_5047320152" evidence="2">
    <location>
        <begin position="41"/>
        <end position="334"/>
    </location>
</feature>
<name>A0ABP9V6P5_9DEIO</name>